<keyword evidence="1" id="KW-0472">Membrane</keyword>
<gene>
    <name evidence="2" type="ORF">GCM10011487_26170</name>
</gene>
<evidence type="ECO:0000313" key="3">
    <source>
        <dbReference type="Proteomes" id="UP000445000"/>
    </source>
</evidence>
<keyword evidence="3" id="KW-1185">Reference proteome</keyword>
<evidence type="ECO:0000256" key="1">
    <source>
        <dbReference type="SAM" id="Phobius"/>
    </source>
</evidence>
<keyword evidence="1" id="KW-1133">Transmembrane helix</keyword>
<dbReference type="EMBL" id="BLJN01000002">
    <property type="protein sequence ID" value="GFE80617.1"/>
    <property type="molecule type" value="Genomic_DNA"/>
</dbReference>
<evidence type="ECO:0000313" key="2">
    <source>
        <dbReference type="EMBL" id="GFE80617.1"/>
    </source>
</evidence>
<dbReference type="Proteomes" id="UP000445000">
    <property type="component" value="Unassembled WGS sequence"/>
</dbReference>
<organism evidence="2 3">
    <name type="scientific">Steroidobacter agaridevorans</name>
    <dbReference type="NCBI Taxonomy" id="2695856"/>
    <lineage>
        <taxon>Bacteria</taxon>
        <taxon>Pseudomonadati</taxon>
        <taxon>Pseudomonadota</taxon>
        <taxon>Gammaproteobacteria</taxon>
        <taxon>Steroidobacterales</taxon>
        <taxon>Steroidobacteraceae</taxon>
        <taxon>Steroidobacter</taxon>
    </lineage>
</organism>
<dbReference type="AlphaFoldDB" id="A0A829YBE5"/>
<reference evidence="3" key="1">
    <citation type="submission" date="2020-01" db="EMBL/GenBank/DDBJ databases">
        <title>'Steroidobacter agaridevorans' sp. nov., agar-degrading bacteria isolated from rhizosphere soils.</title>
        <authorList>
            <person name="Ikenaga M."/>
            <person name="Kataoka M."/>
            <person name="Murouchi A."/>
            <person name="Katsuragi S."/>
            <person name="Sakai M."/>
        </authorList>
    </citation>
    <scope>NUCLEOTIDE SEQUENCE [LARGE SCALE GENOMIC DNA]</scope>
    <source>
        <strain evidence="3">YU21-B</strain>
    </source>
</reference>
<comment type="caution">
    <text evidence="2">The sequence shown here is derived from an EMBL/GenBank/DDBJ whole genome shotgun (WGS) entry which is preliminary data.</text>
</comment>
<feature type="transmembrane region" description="Helical" evidence="1">
    <location>
        <begin position="67"/>
        <end position="87"/>
    </location>
</feature>
<accession>A0A829YBE5</accession>
<feature type="transmembrane region" description="Helical" evidence="1">
    <location>
        <begin position="12"/>
        <end position="31"/>
    </location>
</feature>
<name>A0A829YBE5_9GAMM</name>
<feature type="transmembrane region" description="Helical" evidence="1">
    <location>
        <begin position="157"/>
        <end position="180"/>
    </location>
</feature>
<sequence>MSEKDPEIVQAAGLMFFLFVAASTVLSLLLPNSAESYPPAMTMLADLVAAAVPSIDGFVSVSEFPVATKMFLAVQWLLVPGIAALISRYPALIKPNQRTLQRFSRFKVCLLLIAVAVFFVIFPATMSVQPEDLVNSAGRSARTIAHVSESRLWMGSIGSMVIFLAGLCIALVIGYVRVLFFGPPLQRE</sequence>
<proteinExistence type="predicted"/>
<protein>
    <submittedName>
        <fullName evidence="2">Uncharacterized protein</fullName>
    </submittedName>
</protein>
<feature type="transmembrane region" description="Helical" evidence="1">
    <location>
        <begin position="108"/>
        <end position="126"/>
    </location>
</feature>
<dbReference type="RefSeq" id="WP_161812282.1">
    <property type="nucleotide sequence ID" value="NZ_BLJN01000002.1"/>
</dbReference>
<keyword evidence="1" id="KW-0812">Transmembrane</keyword>